<feature type="domain" description="ABC-type glycine betaine transport system substrate-binding" evidence="2">
    <location>
        <begin position="26"/>
        <end position="129"/>
    </location>
</feature>
<dbReference type="GO" id="GO:0043190">
    <property type="term" value="C:ATP-binding cassette (ABC) transporter complex"/>
    <property type="evidence" value="ECO:0007669"/>
    <property type="project" value="InterPro"/>
</dbReference>
<reference evidence="3 4" key="1">
    <citation type="submission" date="2018-03" db="EMBL/GenBank/DDBJ databases">
        <title>Non-Typhoidal Salmonella genome sequencing and assembly.</title>
        <authorList>
            <person name="Matchawe C."/>
        </authorList>
    </citation>
    <scope>NUCLEOTIDE SEQUENCE [LARGE SCALE GENOMIC DNA]</scope>
    <source>
        <strain evidence="3 4">35dea</strain>
    </source>
</reference>
<organism evidence="3 4">
    <name type="scientific">Salmonella enterica subsp. enterica serovar Wilhelmsburg</name>
    <dbReference type="NCBI Taxonomy" id="1960126"/>
    <lineage>
        <taxon>Bacteria</taxon>
        <taxon>Pseudomonadati</taxon>
        <taxon>Pseudomonadota</taxon>
        <taxon>Gammaproteobacteria</taxon>
        <taxon>Enterobacterales</taxon>
        <taxon>Enterobacteriaceae</taxon>
        <taxon>Salmonella</taxon>
    </lineage>
</organism>
<keyword evidence="1" id="KW-0732">Signal</keyword>
<dbReference type="AlphaFoldDB" id="A0A659RER5"/>
<proteinExistence type="predicted"/>
<dbReference type="Pfam" id="PF04069">
    <property type="entry name" value="OpuAC"/>
    <property type="match status" value="1"/>
</dbReference>
<evidence type="ECO:0000313" key="4">
    <source>
        <dbReference type="Proteomes" id="UP000298491"/>
    </source>
</evidence>
<feature type="chain" id="PRO_5024943777" evidence="1">
    <location>
        <begin position="24"/>
        <end position="130"/>
    </location>
</feature>
<dbReference type="SUPFAM" id="SSF53850">
    <property type="entry name" value="Periplasmic binding protein-like II"/>
    <property type="match status" value="1"/>
</dbReference>
<dbReference type="InterPro" id="IPR007210">
    <property type="entry name" value="ABC_Gly_betaine_transp_sub-bd"/>
</dbReference>
<evidence type="ECO:0000259" key="2">
    <source>
        <dbReference type="Pfam" id="PF04069"/>
    </source>
</evidence>
<sequence length="130" mass="14717">MRFKKHLLGWLAATLLFSSQTQAAPLGLATKSFPEQHILSAMTVQYLQKKGFQVQPQTNIAAVISRNAMVNKQIDITWEYTGTSLIIFNRIDKRMSPQETYDTVKRLDAKLGLVWLTPAAMHTTYACAMR</sequence>
<dbReference type="Proteomes" id="UP000298491">
    <property type="component" value="Unassembled WGS sequence"/>
</dbReference>
<dbReference type="Gene3D" id="3.40.190.10">
    <property type="entry name" value="Periplasmic binding protein-like II"/>
    <property type="match status" value="1"/>
</dbReference>
<evidence type="ECO:0000313" key="3">
    <source>
        <dbReference type="EMBL" id="TGD01887.1"/>
    </source>
</evidence>
<feature type="non-terminal residue" evidence="3">
    <location>
        <position position="130"/>
    </location>
</feature>
<dbReference type="EMBL" id="PYKB01000276">
    <property type="protein sequence ID" value="TGD01887.1"/>
    <property type="molecule type" value="Genomic_DNA"/>
</dbReference>
<comment type="caution">
    <text evidence="3">The sequence shown here is derived from an EMBL/GenBank/DDBJ whole genome shotgun (WGS) entry which is preliminary data.</text>
</comment>
<protein>
    <submittedName>
        <fullName evidence="3">Osmoprotectant ABC transporter substrate-binding protein OsmX</fullName>
    </submittedName>
</protein>
<feature type="signal peptide" evidence="1">
    <location>
        <begin position="1"/>
        <end position="23"/>
    </location>
</feature>
<evidence type="ECO:0000256" key="1">
    <source>
        <dbReference type="SAM" id="SignalP"/>
    </source>
</evidence>
<dbReference type="GO" id="GO:0022857">
    <property type="term" value="F:transmembrane transporter activity"/>
    <property type="evidence" value="ECO:0007669"/>
    <property type="project" value="InterPro"/>
</dbReference>
<accession>A0A659RER5</accession>
<gene>
    <name evidence="3" type="primary">osmX</name>
    <name evidence="3" type="ORF">C9F09_03135</name>
</gene>
<name>A0A659RER5_SALET</name>